<keyword evidence="5" id="KW-0808">Transferase</keyword>
<dbReference type="GO" id="GO:0032259">
    <property type="term" value="P:methylation"/>
    <property type="evidence" value="ECO:0007669"/>
    <property type="project" value="UniProtKB-KW"/>
</dbReference>
<evidence type="ECO:0000256" key="6">
    <source>
        <dbReference type="ARBA" id="ARBA00022691"/>
    </source>
</evidence>
<evidence type="ECO:0000256" key="3">
    <source>
        <dbReference type="ARBA" id="ARBA00022454"/>
    </source>
</evidence>
<comment type="caution">
    <text evidence="13">The sequence shown here is derived from an EMBL/GenBank/DDBJ whole genome shotgun (WGS) entry which is preliminary data.</text>
</comment>
<feature type="region of interest" description="Disordered" evidence="9">
    <location>
        <begin position="263"/>
        <end position="315"/>
    </location>
</feature>
<dbReference type="PANTHER" id="PTHR22884">
    <property type="entry name" value="SET DOMAIN PROTEINS"/>
    <property type="match status" value="1"/>
</dbReference>
<dbReference type="SUPFAM" id="SSF82199">
    <property type="entry name" value="SET domain"/>
    <property type="match status" value="1"/>
</dbReference>
<feature type="compositionally biased region" description="Polar residues" evidence="9">
    <location>
        <begin position="299"/>
        <end position="315"/>
    </location>
</feature>
<feature type="compositionally biased region" description="Pro residues" evidence="9">
    <location>
        <begin position="264"/>
        <end position="274"/>
    </location>
</feature>
<dbReference type="GO" id="GO:0042054">
    <property type="term" value="F:histone methyltransferase activity"/>
    <property type="evidence" value="ECO:0007669"/>
    <property type="project" value="InterPro"/>
</dbReference>
<keyword evidence="14" id="KW-1185">Reference proteome</keyword>
<reference evidence="13" key="2">
    <citation type="submission" date="2023-02" db="EMBL/GenBank/DDBJ databases">
        <authorList>
            <consortium name="DOE Joint Genome Institute"/>
            <person name="Mondo S.J."/>
            <person name="Chang Y."/>
            <person name="Wang Y."/>
            <person name="Ahrendt S."/>
            <person name="Andreopoulos W."/>
            <person name="Barry K."/>
            <person name="Beard J."/>
            <person name="Benny G.L."/>
            <person name="Blankenship S."/>
            <person name="Bonito G."/>
            <person name="Cuomo C."/>
            <person name="Desiro A."/>
            <person name="Gervers K.A."/>
            <person name="Hundley H."/>
            <person name="Kuo A."/>
            <person name="LaButti K."/>
            <person name="Lang B.F."/>
            <person name="Lipzen A."/>
            <person name="O'Donnell K."/>
            <person name="Pangilinan J."/>
            <person name="Reynolds N."/>
            <person name="Sandor L."/>
            <person name="Smith M.W."/>
            <person name="Tsang A."/>
            <person name="Grigoriev I.V."/>
            <person name="Stajich J.E."/>
            <person name="Spatafora J.W."/>
        </authorList>
    </citation>
    <scope>NUCLEOTIDE SEQUENCE</scope>
    <source>
        <strain evidence="13">RSA 2281</strain>
    </source>
</reference>
<dbReference type="SUPFAM" id="SSF57716">
    <property type="entry name" value="Glucocorticoid receptor-like (DNA-binding domain)"/>
    <property type="match status" value="1"/>
</dbReference>
<evidence type="ECO:0000256" key="9">
    <source>
        <dbReference type="SAM" id="MobiDB-lite"/>
    </source>
</evidence>
<dbReference type="AlphaFoldDB" id="A0AAD5JKL9"/>
<dbReference type="GO" id="GO:0008270">
    <property type="term" value="F:zinc ion binding"/>
    <property type="evidence" value="ECO:0007669"/>
    <property type="project" value="UniProtKB-KW"/>
</dbReference>
<keyword evidence="7" id="KW-0539">Nucleus</keyword>
<name>A0AAD5JKL9_9FUNG</name>
<dbReference type="Gene3D" id="2.170.270.10">
    <property type="entry name" value="SET domain"/>
    <property type="match status" value="1"/>
</dbReference>
<evidence type="ECO:0000256" key="2">
    <source>
        <dbReference type="ARBA" id="ARBA00004286"/>
    </source>
</evidence>
<evidence type="ECO:0000259" key="11">
    <source>
        <dbReference type="PROSITE" id="PS50280"/>
    </source>
</evidence>
<dbReference type="EMBL" id="JAIXMP010000066">
    <property type="protein sequence ID" value="KAI9243830.1"/>
    <property type="molecule type" value="Genomic_DNA"/>
</dbReference>
<accession>A0AAD5JKL9</accession>
<dbReference type="PROSITE" id="PS50280">
    <property type="entry name" value="SET"/>
    <property type="match status" value="1"/>
</dbReference>
<dbReference type="GO" id="GO:0005634">
    <property type="term" value="C:nucleus"/>
    <property type="evidence" value="ECO:0007669"/>
    <property type="project" value="UniProtKB-SubCell"/>
</dbReference>
<dbReference type="Pfam" id="PF17907">
    <property type="entry name" value="AWS"/>
    <property type="match status" value="1"/>
</dbReference>
<evidence type="ECO:0000256" key="8">
    <source>
        <dbReference type="PROSITE-ProRule" id="PRU00094"/>
    </source>
</evidence>
<dbReference type="SMART" id="SM00401">
    <property type="entry name" value="ZnF_GATA"/>
    <property type="match status" value="1"/>
</dbReference>
<evidence type="ECO:0000256" key="4">
    <source>
        <dbReference type="ARBA" id="ARBA00022603"/>
    </source>
</evidence>
<dbReference type="Gene3D" id="3.30.50.10">
    <property type="entry name" value="Erythroid Transcription Factor GATA-1, subunit A"/>
    <property type="match status" value="1"/>
</dbReference>
<dbReference type="SMART" id="SM00570">
    <property type="entry name" value="AWS"/>
    <property type="match status" value="1"/>
</dbReference>
<comment type="subcellular location">
    <subcellularLocation>
        <location evidence="2">Chromosome</location>
    </subcellularLocation>
    <subcellularLocation>
        <location evidence="1">Nucleus</location>
    </subcellularLocation>
</comment>
<dbReference type="GO" id="GO:0005694">
    <property type="term" value="C:chromosome"/>
    <property type="evidence" value="ECO:0007669"/>
    <property type="project" value="UniProtKB-SubCell"/>
</dbReference>
<dbReference type="InterPro" id="IPR013088">
    <property type="entry name" value="Znf_NHR/GATA"/>
</dbReference>
<evidence type="ECO:0000256" key="1">
    <source>
        <dbReference type="ARBA" id="ARBA00004123"/>
    </source>
</evidence>
<feature type="domain" description="AWS" evidence="12">
    <location>
        <begin position="449"/>
        <end position="500"/>
    </location>
</feature>
<dbReference type="Pfam" id="PF00856">
    <property type="entry name" value="SET"/>
    <property type="match status" value="1"/>
</dbReference>
<keyword evidence="8" id="KW-0863">Zinc-finger</keyword>
<evidence type="ECO:0000259" key="10">
    <source>
        <dbReference type="PROSITE" id="PS50114"/>
    </source>
</evidence>
<keyword evidence="8" id="KW-0862">Zinc</keyword>
<dbReference type="SMART" id="SM00317">
    <property type="entry name" value="SET"/>
    <property type="match status" value="1"/>
</dbReference>
<dbReference type="CDD" id="cd00202">
    <property type="entry name" value="ZnF_GATA"/>
    <property type="match status" value="1"/>
</dbReference>
<reference evidence="13" key="1">
    <citation type="journal article" date="2022" name="IScience">
        <title>Evolution of zygomycete secretomes and the origins of terrestrial fungal ecologies.</title>
        <authorList>
            <person name="Chang Y."/>
            <person name="Wang Y."/>
            <person name="Mondo S."/>
            <person name="Ahrendt S."/>
            <person name="Andreopoulos W."/>
            <person name="Barry K."/>
            <person name="Beard J."/>
            <person name="Benny G.L."/>
            <person name="Blankenship S."/>
            <person name="Bonito G."/>
            <person name="Cuomo C."/>
            <person name="Desiro A."/>
            <person name="Gervers K.A."/>
            <person name="Hundley H."/>
            <person name="Kuo A."/>
            <person name="LaButti K."/>
            <person name="Lang B.F."/>
            <person name="Lipzen A."/>
            <person name="O'Donnell K."/>
            <person name="Pangilinan J."/>
            <person name="Reynolds N."/>
            <person name="Sandor L."/>
            <person name="Smith M.E."/>
            <person name="Tsang A."/>
            <person name="Grigoriev I.V."/>
            <person name="Stajich J.E."/>
            <person name="Spatafora J.W."/>
        </authorList>
    </citation>
    <scope>NUCLEOTIDE SEQUENCE</scope>
    <source>
        <strain evidence="13">RSA 2281</strain>
    </source>
</reference>
<dbReference type="InterPro" id="IPR046341">
    <property type="entry name" value="SET_dom_sf"/>
</dbReference>
<evidence type="ECO:0000256" key="5">
    <source>
        <dbReference type="ARBA" id="ARBA00022679"/>
    </source>
</evidence>
<protein>
    <submittedName>
        <fullName evidence="13">Uncharacterized protein</fullName>
    </submittedName>
</protein>
<keyword evidence="3" id="KW-0158">Chromosome</keyword>
<evidence type="ECO:0000313" key="13">
    <source>
        <dbReference type="EMBL" id="KAI9243830.1"/>
    </source>
</evidence>
<dbReference type="InterPro" id="IPR001214">
    <property type="entry name" value="SET_dom"/>
</dbReference>
<sequence>MTVAADNSVSIEMQWSVIPPPLNDVTNNTGLHDIEENNNNNTQTAQTILSSVQKNDDPTLDTAGIDGTSVMDRSLISNTASESNQSQNSLSSYLSGQLNDEEEYHHLNSNSIDTTVTEATMSQLSSLTKDEDSTKIPISSAVASVTSETTTLSSPTLIVAQTPQHQKKITCESTTVDAVPCKRTCEEPTIDYRNDTVVKRARADEFSPSSSSFMTQPKDWCRRCGTTETPRWRGGPLGRHTLCNACGLRWKNVGCPDEGYNSPTYPPPELPPNMRPKTSLPKLRAPKPKITRPTKETSPKISEMNNSKATETSSDTAQDIKHIIINTPGYDELPKIPNNVLLRKRKQFLIAGLYSPTYKEIQLPTKGISTKRPPRVSWKKGAFNSDGSSQFRLPLPIHQGEFLLNTECEFSLPADILQEHYGGCLRQISNYTKIKTNIYVGRRPCKTDHQAAKCQCEVPSDEKTPGCGDDCLNRMLFYECDPRTCPCEDKCTNRRFQQKKYITDLEPFPTTHRGWGLRTLVAISKGELVTEYRGEVITHQMVKERMNTIYKGQQNFYFLDYGNGEVIDAGLKGSEARFINHSCNPNCHIEKWGLKGELFVGVFASRDITAGEELFYDYNFSTFGESGDDQLCRCDSDICRGTIGKKRRENAM</sequence>
<organism evidence="13 14">
    <name type="scientific">Phascolomyces articulosus</name>
    <dbReference type="NCBI Taxonomy" id="60185"/>
    <lineage>
        <taxon>Eukaryota</taxon>
        <taxon>Fungi</taxon>
        <taxon>Fungi incertae sedis</taxon>
        <taxon>Mucoromycota</taxon>
        <taxon>Mucoromycotina</taxon>
        <taxon>Mucoromycetes</taxon>
        <taxon>Mucorales</taxon>
        <taxon>Lichtheimiaceae</taxon>
        <taxon>Phascolomyces</taxon>
    </lineage>
</organism>
<dbReference type="GO" id="GO:0006355">
    <property type="term" value="P:regulation of DNA-templated transcription"/>
    <property type="evidence" value="ECO:0007669"/>
    <property type="project" value="InterPro"/>
</dbReference>
<dbReference type="PROSITE" id="PS51215">
    <property type="entry name" value="AWS"/>
    <property type="match status" value="1"/>
</dbReference>
<dbReference type="PROSITE" id="PS50114">
    <property type="entry name" value="GATA_ZN_FINGER_2"/>
    <property type="match status" value="1"/>
</dbReference>
<dbReference type="InterPro" id="IPR006560">
    <property type="entry name" value="AWS_dom"/>
</dbReference>
<keyword evidence="6" id="KW-0949">S-adenosyl-L-methionine</keyword>
<feature type="domain" description="GATA-type" evidence="10">
    <location>
        <begin position="221"/>
        <end position="251"/>
    </location>
</feature>
<keyword evidence="4" id="KW-0489">Methyltransferase</keyword>
<evidence type="ECO:0000313" key="14">
    <source>
        <dbReference type="Proteomes" id="UP001209540"/>
    </source>
</evidence>
<dbReference type="Proteomes" id="UP001209540">
    <property type="component" value="Unassembled WGS sequence"/>
</dbReference>
<evidence type="ECO:0000259" key="12">
    <source>
        <dbReference type="PROSITE" id="PS51215"/>
    </source>
</evidence>
<feature type="domain" description="SET" evidence="11">
    <location>
        <begin position="503"/>
        <end position="619"/>
    </location>
</feature>
<evidence type="ECO:0000256" key="7">
    <source>
        <dbReference type="ARBA" id="ARBA00023242"/>
    </source>
</evidence>
<dbReference type="GO" id="GO:0043565">
    <property type="term" value="F:sequence-specific DNA binding"/>
    <property type="evidence" value="ECO:0007669"/>
    <property type="project" value="InterPro"/>
</dbReference>
<dbReference type="Pfam" id="PF00320">
    <property type="entry name" value="GATA"/>
    <property type="match status" value="1"/>
</dbReference>
<proteinExistence type="predicted"/>
<dbReference type="InterPro" id="IPR000679">
    <property type="entry name" value="Znf_GATA"/>
</dbReference>
<dbReference type="InterPro" id="IPR050777">
    <property type="entry name" value="SET2_Histone-Lys_MeTrsfase"/>
</dbReference>
<keyword evidence="8" id="KW-0479">Metal-binding</keyword>
<gene>
    <name evidence="13" type="ORF">BDA99DRAFT_529816</name>
</gene>